<protein>
    <recommendedName>
        <fullName evidence="2">EFHB C-terminal EF-hand domain-containing protein</fullName>
    </recommendedName>
</protein>
<organism evidence="3 4">
    <name type="scientific">Haematococcus lacustris</name>
    <name type="common">Green alga</name>
    <name type="synonym">Haematococcus pluvialis</name>
    <dbReference type="NCBI Taxonomy" id="44745"/>
    <lineage>
        <taxon>Eukaryota</taxon>
        <taxon>Viridiplantae</taxon>
        <taxon>Chlorophyta</taxon>
        <taxon>core chlorophytes</taxon>
        <taxon>Chlorophyceae</taxon>
        <taxon>CS clade</taxon>
        <taxon>Chlamydomonadales</taxon>
        <taxon>Haematococcaceae</taxon>
        <taxon>Haematococcus</taxon>
    </lineage>
</organism>
<feature type="domain" description="EFHB C-terminal EF-hand" evidence="2">
    <location>
        <begin position="367"/>
        <end position="438"/>
    </location>
</feature>
<feature type="region of interest" description="Disordered" evidence="1">
    <location>
        <begin position="76"/>
        <end position="103"/>
    </location>
</feature>
<evidence type="ECO:0000259" key="2">
    <source>
        <dbReference type="Pfam" id="PF25325"/>
    </source>
</evidence>
<keyword evidence="4" id="KW-1185">Reference proteome</keyword>
<reference evidence="3 4" key="1">
    <citation type="submission" date="2020-02" db="EMBL/GenBank/DDBJ databases">
        <title>Draft genome sequence of Haematococcus lacustris strain NIES-144.</title>
        <authorList>
            <person name="Morimoto D."/>
            <person name="Nakagawa S."/>
            <person name="Yoshida T."/>
            <person name="Sawayama S."/>
        </authorList>
    </citation>
    <scope>NUCLEOTIDE SEQUENCE [LARGE SCALE GENOMIC DNA]</scope>
    <source>
        <strain evidence="3 4">NIES-144</strain>
    </source>
</reference>
<sequence length="445" mass="49367">MNFNAASLTRQNYNGDTTSPQIRTAGIETRLNESAADALNWDKNNARPPTPPELRKYRTLTQHIPGVRLQHYGAADDKAPEGTFGVSTKPKKGEDVPSQLTGVFPTSELGRWHLEEKESIYASSKLEPLGKGMQRGTRIPDGLGTTKAFGMRIDAQEKDKGGQIKHVMFPTDQPPVPDDEGTQTHSLYLRSHGDYMPGEQRRRNYDWDSTQVQDPAQHRFGLTDKDSYREGVRKALQPGLDQSLPAAKAVITKLHEDHKLTNVDQLGAVKKLGTGDRGLGPDHAYGMPSLKAGMREPGVDELFKLNLTLEQQQPDADLGKSLREGYRNIAPEGRTFGVPSIRTDIPKPAKASVSNMANYGNEPDAFQLLRPPRSVVQGVGEQHYLQLRGKEEVRSIAREAEIVLSDEEFNTLWNMSVDADGEQASGRACLDTFFRARHYMLGRAT</sequence>
<dbReference type="AlphaFoldDB" id="A0A699ZR77"/>
<comment type="caution">
    <text evidence="3">The sequence shown here is derived from an EMBL/GenBank/DDBJ whole genome shotgun (WGS) entry which is preliminary data.</text>
</comment>
<dbReference type="InterPro" id="IPR057428">
    <property type="entry name" value="EFHB_EF-hand_C"/>
</dbReference>
<proteinExistence type="predicted"/>
<name>A0A699ZR77_HAELA</name>
<evidence type="ECO:0000313" key="3">
    <source>
        <dbReference type="EMBL" id="GFH23620.1"/>
    </source>
</evidence>
<dbReference type="Pfam" id="PF25325">
    <property type="entry name" value="EF-hand_EFHB_C"/>
    <property type="match status" value="1"/>
</dbReference>
<dbReference type="EMBL" id="BLLF01002316">
    <property type="protein sequence ID" value="GFH23620.1"/>
    <property type="molecule type" value="Genomic_DNA"/>
</dbReference>
<evidence type="ECO:0000256" key="1">
    <source>
        <dbReference type="SAM" id="MobiDB-lite"/>
    </source>
</evidence>
<accession>A0A699ZR77</accession>
<gene>
    <name evidence="3" type="ORF">HaLaN_21258</name>
</gene>
<feature type="region of interest" description="Disordered" evidence="1">
    <location>
        <begin position="1"/>
        <end position="20"/>
    </location>
</feature>
<dbReference type="Proteomes" id="UP000485058">
    <property type="component" value="Unassembled WGS sequence"/>
</dbReference>
<evidence type="ECO:0000313" key="4">
    <source>
        <dbReference type="Proteomes" id="UP000485058"/>
    </source>
</evidence>